<dbReference type="Proteomes" id="UP001519362">
    <property type="component" value="Unassembled WGS sequence"/>
</dbReference>
<dbReference type="InterPro" id="IPR002549">
    <property type="entry name" value="AI-2E-like"/>
</dbReference>
<sequence length="409" mass="43836">MSEEPRQERRTLFGYRPASTVAERTERTERTDKDADHPVAKPLRVAAAYGWRLLILAAVLALLIWFIAEFKTLVIPVVVAVLLTALLWPFFSWLRRMRVPTAVAIIVSLLGTISIVAGLVWLSVWQIANQAADVRDRAVEGWYEIEAWVVNLGLLPDDVISQAVAFVTEFVQEQAQVLLSGALTVGLTVGHIVAGILLTLFTLICFLADGKGIWGWTTTLFPKKARAAVDGAARNGWSTLVNYARTQILVALIDAVGIGVGAALLGVPLAIPIGVIVFLASFIPFLGAILTGILAVFIALAYNGIWTAIAMLGVVLLVQQIESQVLQPLIMSAAVKVHPLAVVLVVLAGAAVGGIAGALFAVPFAAFVNVVAVTLSTGSWRTGELPDTDLIWRTEPKTIGRGSAEKEKK</sequence>
<evidence type="ECO:0000256" key="4">
    <source>
        <dbReference type="ARBA" id="ARBA00022475"/>
    </source>
</evidence>
<accession>A0ABS4ZG45</accession>
<feature type="transmembrane region" description="Helical" evidence="8">
    <location>
        <begin position="248"/>
        <end position="267"/>
    </location>
</feature>
<feature type="transmembrane region" description="Helical" evidence="8">
    <location>
        <begin position="273"/>
        <end position="297"/>
    </location>
</feature>
<organism evidence="9 10">
    <name type="scientific">Microbacterium amylolyticum</name>
    <dbReference type="NCBI Taxonomy" id="936337"/>
    <lineage>
        <taxon>Bacteria</taxon>
        <taxon>Bacillati</taxon>
        <taxon>Actinomycetota</taxon>
        <taxon>Actinomycetes</taxon>
        <taxon>Micrococcales</taxon>
        <taxon>Microbacteriaceae</taxon>
        <taxon>Microbacterium</taxon>
    </lineage>
</organism>
<keyword evidence="7 8" id="KW-0472">Membrane</keyword>
<keyword evidence="5 8" id="KW-0812">Transmembrane</keyword>
<feature type="transmembrane region" description="Helical" evidence="8">
    <location>
        <begin position="188"/>
        <end position="208"/>
    </location>
</feature>
<gene>
    <name evidence="9" type="ORF">JOF34_000546</name>
</gene>
<dbReference type="EMBL" id="JAGIOL010000001">
    <property type="protein sequence ID" value="MBP2435960.1"/>
    <property type="molecule type" value="Genomic_DNA"/>
</dbReference>
<keyword evidence="10" id="KW-1185">Reference proteome</keyword>
<reference evidence="9 10" key="1">
    <citation type="submission" date="2021-03" db="EMBL/GenBank/DDBJ databases">
        <title>Sequencing the genomes of 1000 actinobacteria strains.</title>
        <authorList>
            <person name="Klenk H.-P."/>
        </authorList>
    </citation>
    <scope>NUCLEOTIDE SEQUENCE [LARGE SCALE GENOMIC DNA]</scope>
    <source>
        <strain evidence="9 10">DSM 24221</strain>
    </source>
</reference>
<evidence type="ECO:0000313" key="10">
    <source>
        <dbReference type="Proteomes" id="UP001519362"/>
    </source>
</evidence>
<proteinExistence type="inferred from homology"/>
<dbReference type="RefSeq" id="WP_165131425.1">
    <property type="nucleotide sequence ID" value="NZ_CP049253.1"/>
</dbReference>
<name>A0ABS4ZG45_9MICO</name>
<comment type="caution">
    <text evidence="9">The sequence shown here is derived from an EMBL/GenBank/DDBJ whole genome shotgun (WGS) entry which is preliminary data.</text>
</comment>
<feature type="transmembrane region" description="Helical" evidence="8">
    <location>
        <begin position="103"/>
        <end position="128"/>
    </location>
</feature>
<keyword evidence="4" id="KW-1003">Cell membrane</keyword>
<keyword evidence="3" id="KW-0813">Transport</keyword>
<evidence type="ECO:0000256" key="8">
    <source>
        <dbReference type="SAM" id="Phobius"/>
    </source>
</evidence>
<feature type="transmembrane region" description="Helical" evidence="8">
    <location>
        <begin position="73"/>
        <end position="91"/>
    </location>
</feature>
<feature type="transmembrane region" description="Helical" evidence="8">
    <location>
        <begin position="304"/>
        <end position="321"/>
    </location>
</feature>
<dbReference type="PANTHER" id="PTHR21716:SF53">
    <property type="entry name" value="PERMEASE PERM-RELATED"/>
    <property type="match status" value="1"/>
</dbReference>
<comment type="similarity">
    <text evidence="2">Belongs to the autoinducer-2 exporter (AI-2E) (TC 2.A.86) family.</text>
</comment>
<evidence type="ECO:0000256" key="6">
    <source>
        <dbReference type="ARBA" id="ARBA00022989"/>
    </source>
</evidence>
<evidence type="ECO:0000256" key="5">
    <source>
        <dbReference type="ARBA" id="ARBA00022692"/>
    </source>
</evidence>
<evidence type="ECO:0000256" key="1">
    <source>
        <dbReference type="ARBA" id="ARBA00004651"/>
    </source>
</evidence>
<feature type="transmembrane region" description="Helical" evidence="8">
    <location>
        <begin position="341"/>
        <end position="372"/>
    </location>
</feature>
<keyword evidence="6 8" id="KW-1133">Transmembrane helix</keyword>
<protein>
    <submittedName>
        <fullName evidence="9">PurR-regulated permease PerM</fullName>
    </submittedName>
</protein>
<evidence type="ECO:0000313" key="9">
    <source>
        <dbReference type="EMBL" id="MBP2435960.1"/>
    </source>
</evidence>
<evidence type="ECO:0000256" key="3">
    <source>
        <dbReference type="ARBA" id="ARBA00022448"/>
    </source>
</evidence>
<evidence type="ECO:0000256" key="2">
    <source>
        <dbReference type="ARBA" id="ARBA00009773"/>
    </source>
</evidence>
<dbReference type="Pfam" id="PF01594">
    <property type="entry name" value="AI-2E_transport"/>
    <property type="match status" value="1"/>
</dbReference>
<evidence type="ECO:0000256" key="7">
    <source>
        <dbReference type="ARBA" id="ARBA00023136"/>
    </source>
</evidence>
<comment type="subcellular location">
    <subcellularLocation>
        <location evidence="1">Cell membrane</location>
        <topology evidence="1">Multi-pass membrane protein</topology>
    </subcellularLocation>
</comment>
<feature type="transmembrane region" description="Helical" evidence="8">
    <location>
        <begin position="49"/>
        <end position="67"/>
    </location>
</feature>
<dbReference type="PANTHER" id="PTHR21716">
    <property type="entry name" value="TRANSMEMBRANE PROTEIN"/>
    <property type="match status" value="1"/>
</dbReference>